<gene>
    <name evidence="1" type="ORF">ACFSFX_01855</name>
</gene>
<organism evidence="1 2">
    <name type="scientific">Arthrobacter flavus</name>
    <dbReference type="NCBI Taxonomy" id="95172"/>
    <lineage>
        <taxon>Bacteria</taxon>
        <taxon>Bacillati</taxon>
        <taxon>Actinomycetota</taxon>
        <taxon>Actinomycetes</taxon>
        <taxon>Micrococcales</taxon>
        <taxon>Micrococcaceae</taxon>
        <taxon>Arthrobacter</taxon>
    </lineage>
</organism>
<dbReference type="Proteomes" id="UP001597307">
    <property type="component" value="Unassembled WGS sequence"/>
</dbReference>
<comment type="caution">
    <text evidence="1">The sequence shown here is derived from an EMBL/GenBank/DDBJ whole genome shotgun (WGS) entry which is preliminary data.</text>
</comment>
<name>A0ABW4Q3X4_9MICC</name>
<dbReference type="EMBL" id="JBHUGA010000006">
    <property type="protein sequence ID" value="MFD1845340.1"/>
    <property type="molecule type" value="Genomic_DNA"/>
</dbReference>
<reference evidence="2" key="1">
    <citation type="journal article" date="2019" name="Int. J. Syst. Evol. Microbiol.">
        <title>The Global Catalogue of Microorganisms (GCM) 10K type strain sequencing project: providing services to taxonomists for standard genome sequencing and annotation.</title>
        <authorList>
            <consortium name="The Broad Institute Genomics Platform"/>
            <consortium name="The Broad Institute Genome Sequencing Center for Infectious Disease"/>
            <person name="Wu L."/>
            <person name="Ma J."/>
        </authorList>
    </citation>
    <scope>NUCLEOTIDE SEQUENCE [LARGE SCALE GENOMIC DNA]</scope>
    <source>
        <strain evidence="2">JCM 11496</strain>
    </source>
</reference>
<dbReference type="Pfam" id="PF19474">
    <property type="entry name" value="DUF6011"/>
    <property type="match status" value="1"/>
</dbReference>
<proteinExistence type="predicted"/>
<accession>A0ABW4Q3X4</accession>
<keyword evidence="2" id="KW-1185">Reference proteome</keyword>
<sequence length="74" mass="7927">MIAAPTAAVIAEMQRYADSVGLVLTTRCTRCKAPLWNPKSLHHHLGPVCRAKENGLDTPAKKSVQTVTGTRSNG</sequence>
<evidence type="ECO:0000313" key="1">
    <source>
        <dbReference type="EMBL" id="MFD1845340.1"/>
    </source>
</evidence>
<dbReference type="InterPro" id="IPR046053">
    <property type="entry name" value="DUF6011"/>
</dbReference>
<protein>
    <submittedName>
        <fullName evidence="1">DUF6011 domain-containing protein</fullName>
    </submittedName>
</protein>
<dbReference type="RefSeq" id="WP_377959510.1">
    <property type="nucleotide sequence ID" value="NZ_BAAAIJ010000007.1"/>
</dbReference>
<evidence type="ECO:0000313" key="2">
    <source>
        <dbReference type="Proteomes" id="UP001597307"/>
    </source>
</evidence>